<dbReference type="SUPFAM" id="SSF56112">
    <property type="entry name" value="Protein kinase-like (PK-like)"/>
    <property type="match status" value="1"/>
</dbReference>
<dbReference type="PANTHER" id="PTHR21310:SF48">
    <property type="entry name" value="AMINOGLYCOSIDE PHOSPHOTRANSFERASE DOMAIN-CONTAINING PROTEIN"/>
    <property type="match status" value="1"/>
</dbReference>
<protein>
    <recommendedName>
        <fullName evidence="3">Aminoglycoside phosphotransferase domain-containing protein</fullName>
    </recommendedName>
</protein>
<dbReference type="AlphaFoldDB" id="A0A6A5QLE3"/>
<dbReference type="InterPro" id="IPR051678">
    <property type="entry name" value="AGP_Transferase"/>
</dbReference>
<dbReference type="EMBL" id="ML979136">
    <property type="protein sequence ID" value="KAF1915284.1"/>
    <property type="molecule type" value="Genomic_DNA"/>
</dbReference>
<dbReference type="OrthoDB" id="4177236at2759"/>
<proteinExistence type="predicted"/>
<evidence type="ECO:0000313" key="1">
    <source>
        <dbReference type="EMBL" id="KAF1915284.1"/>
    </source>
</evidence>
<name>A0A6A5QLE3_AMPQU</name>
<dbReference type="PANTHER" id="PTHR21310">
    <property type="entry name" value="AMINOGLYCOSIDE PHOSPHOTRANSFERASE-RELATED-RELATED"/>
    <property type="match status" value="1"/>
</dbReference>
<gene>
    <name evidence="1" type="ORF">BDU57DRAFT_451817</name>
</gene>
<sequence>MKLPYEAPSHPGIPTISEIDEAMKTNKLSGRYGRFPEAENLLFLEKHPQIRTPKLYAVFTTQNEHLNRPYYMVTEFIEGETLTYELWSTLDKDTRSLLCSNLAEQLQHIRSIPSEGYYGRLYKQGWGGRMGLLRTDGKKLQGPYDTYDEFFSAMFTAAELQLSMNDNLVGWHPRAESYLSKFKHVLSTCTGRQPTLTHLDPGLYNIIVNKVQGEKGNTDHWEIILIDWAEFGWYPAWMQSVAFDSQICFWSNEEQKRIFASTEEALGMLSRGFDNAYPEQVEVFRLIDREGYSVM</sequence>
<dbReference type="Proteomes" id="UP000800096">
    <property type="component" value="Unassembled WGS sequence"/>
</dbReference>
<dbReference type="InterPro" id="IPR011009">
    <property type="entry name" value="Kinase-like_dom_sf"/>
</dbReference>
<accession>A0A6A5QLE3</accession>
<evidence type="ECO:0000313" key="2">
    <source>
        <dbReference type="Proteomes" id="UP000800096"/>
    </source>
</evidence>
<reference evidence="1" key="1">
    <citation type="journal article" date="2020" name="Stud. Mycol.">
        <title>101 Dothideomycetes genomes: a test case for predicting lifestyles and emergence of pathogens.</title>
        <authorList>
            <person name="Haridas S."/>
            <person name="Albert R."/>
            <person name="Binder M."/>
            <person name="Bloem J."/>
            <person name="Labutti K."/>
            <person name="Salamov A."/>
            <person name="Andreopoulos B."/>
            <person name="Baker S."/>
            <person name="Barry K."/>
            <person name="Bills G."/>
            <person name="Bluhm B."/>
            <person name="Cannon C."/>
            <person name="Castanera R."/>
            <person name="Culley D."/>
            <person name="Daum C."/>
            <person name="Ezra D."/>
            <person name="Gonzalez J."/>
            <person name="Henrissat B."/>
            <person name="Kuo A."/>
            <person name="Liang C."/>
            <person name="Lipzen A."/>
            <person name="Lutzoni F."/>
            <person name="Magnuson J."/>
            <person name="Mondo S."/>
            <person name="Nolan M."/>
            <person name="Ohm R."/>
            <person name="Pangilinan J."/>
            <person name="Park H.-J."/>
            <person name="Ramirez L."/>
            <person name="Alfaro M."/>
            <person name="Sun H."/>
            <person name="Tritt A."/>
            <person name="Yoshinaga Y."/>
            <person name="Zwiers L.-H."/>
            <person name="Turgeon B."/>
            <person name="Goodwin S."/>
            <person name="Spatafora J."/>
            <person name="Crous P."/>
            <person name="Grigoriev I."/>
        </authorList>
    </citation>
    <scope>NUCLEOTIDE SEQUENCE</scope>
    <source>
        <strain evidence="1">HMLAC05119</strain>
    </source>
</reference>
<keyword evidence="2" id="KW-1185">Reference proteome</keyword>
<evidence type="ECO:0008006" key="3">
    <source>
        <dbReference type="Google" id="ProtNLM"/>
    </source>
</evidence>
<organism evidence="1 2">
    <name type="scientific">Ampelomyces quisqualis</name>
    <name type="common">Powdery mildew agent</name>
    <dbReference type="NCBI Taxonomy" id="50730"/>
    <lineage>
        <taxon>Eukaryota</taxon>
        <taxon>Fungi</taxon>
        <taxon>Dikarya</taxon>
        <taxon>Ascomycota</taxon>
        <taxon>Pezizomycotina</taxon>
        <taxon>Dothideomycetes</taxon>
        <taxon>Pleosporomycetidae</taxon>
        <taxon>Pleosporales</taxon>
        <taxon>Pleosporineae</taxon>
        <taxon>Phaeosphaeriaceae</taxon>
        <taxon>Ampelomyces</taxon>
    </lineage>
</organism>